<dbReference type="EMBL" id="ML977331">
    <property type="protein sequence ID" value="KAF2112279.1"/>
    <property type="molecule type" value="Genomic_DNA"/>
</dbReference>
<gene>
    <name evidence="1" type="ORF">BDV96DRAFT_158096</name>
</gene>
<sequence length="170" mass="19949">MKQLTSSSWLRRSQPASEMHIKSGHLIKSISLISFSMHFHLIFRLLYLRLYFPAATIYNHLASWVNSYMRQFVSFPPFLLSIYYLLSTSHIEQTLTCSHLVLERYCLQRARNERPANHASVSTITTRHHARRTLMQYRPTPDQLTLINNITSISAFLYQRLVYMSAINVI</sequence>
<accession>A0A6A5YYK1</accession>
<reference evidence="1" key="1">
    <citation type="journal article" date="2020" name="Stud. Mycol.">
        <title>101 Dothideomycetes genomes: a test case for predicting lifestyles and emergence of pathogens.</title>
        <authorList>
            <person name="Haridas S."/>
            <person name="Albert R."/>
            <person name="Binder M."/>
            <person name="Bloem J."/>
            <person name="Labutti K."/>
            <person name="Salamov A."/>
            <person name="Andreopoulos B."/>
            <person name="Baker S."/>
            <person name="Barry K."/>
            <person name="Bills G."/>
            <person name="Bluhm B."/>
            <person name="Cannon C."/>
            <person name="Castanera R."/>
            <person name="Culley D."/>
            <person name="Daum C."/>
            <person name="Ezra D."/>
            <person name="Gonzalez J."/>
            <person name="Henrissat B."/>
            <person name="Kuo A."/>
            <person name="Liang C."/>
            <person name="Lipzen A."/>
            <person name="Lutzoni F."/>
            <person name="Magnuson J."/>
            <person name="Mondo S."/>
            <person name="Nolan M."/>
            <person name="Ohm R."/>
            <person name="Pangilinan J."/>
            <person name="Park H.-J."/>
            <person name="Ramirez L."/>
            <person name="Alfaro M."/>
            <person name="Sun H."/>
            <person name="Tritt A."/>
            <person name="Yoshinaga Y."/>
            <person name="Zwiers L.-H."/>
            <person name="Turgeon B."/>
            <person name="Goodwin S."/>
            <person name="Spatafora J."/>
            <person name="Crous P."/>
            <person name="Grigoriev I."/>
        </authorList>
    </citation>
    <scope>NUCLEOTIDE SEQUENCE</scope>
    <source>
        <strain evidence="1">CBS 627.86</strain>
    </source>
</reference>
<name>A0A6A5YYK1_9PLEO</name>
<evidence type="ECO:0000313" key="2">
    <source>
        <dbReference type="Proteomes" id="UP000799770"/>
    </source>
</evidence>
<dbReference type="Proteomes" id="UP000799770">
    <property type="component" value="Unassembled WGS sequence"/>
</dbReference>
<organism evidence="1 2">
    <name type="scientific">Lophiotrema nucula</name>
    <dbReference type="NCBI Taxonomy" id="690887"/>
    <lineage>
        <taxon>Eukaryota</taxon>
        <taxon>Fungi</taxon>
        <taxon>Dikarya</taxon>
        <taxon>Ascomycota</taxon>
        <taxon>Pezizomycotina</taxon>
        <taxon>Dothideomycetes</taxon>
        <taxon>Pleosporomycetidae</taxon>
        <taxon>Pleosporales</taxon>
        <taxon>Lophiotremataceae</taxon>
        <taxon>Lophiotrema</taxon>
    </lineage>
</organism>
<keyword evidence="2" id="KW-1185">Reference proteome</keyword>
<evidence type="ECO:0000313" key="1">
    <source>
        <dbReference type="EMBL" id="KAF2112279.1"/>
    </source>
</evidence>
<dbReference type="AlphaFoldDB" id="A0A6A5YYK1"/>
<proteinExistence type="predicted"/>
<protein>
    <submittedName>
        <fullName evidence="1">Uncharacterized protein</fullName>
    </submittedName>
</protein>